<comment type="similarity">
    <text evidence="1">Belongs to the semaphorin family.</text>
</comment>
<organism evidence="8 9">
    <name type="scientific">Ditylenchus destructor</name>
    <dbReference type="NCBI Taxonomy" id="166010"/>
    <lineage>
        <taxon>Eukaryota</taxon>
        <taxon>Metazoa</taxon>
        <taxon>Ecdysozoa</taxon>
        <taxon>Nematoda</taxon>
        <taxon>Chromadorea</taxon>
        <taxon>Rhabditida</taxon>
        <taxon>Tylenchina</taxon>
        <taxon>Tylenchomorpha</taxon>
        <taxon>Sphaerularioidea</taxon>
        <taxon>Anguinidae</taxon>
        <taxon>Anguininae</taxon>
        <taxon>Ditylenchus</taxon>
    </lineage>
</organism>
<sequence length="975" mass="109033">MCARLENSAPIHSSMLHVVLLLLQWTVSDISSQLYIQPDNTFSRGTGLTYSQLLVDSKSTSLFVGARGHIFRLWLYNINDTASANLFASRSLETRPEERDECLRMGNSERECSHSVRQLFLKSNGQLLMCSSNAMKPQLSALEGQMLIDTEPAKTIIGICSPHEGLNTTAVYTEYGNPDDLPSIYSGIRTGLSLENHLIYRPPLVFNNKEVHQALRTIYTDNKWLNEPQFVGSFAINQYVYFFFRELAAEADGWNGGSGKGVVYSRVARVCKSDLGGKTVLRQVWSSFVKARLNCSVSSAGSSAPFYFDHIQSVYKVDQEGDTHFYATFTTSESPVFQASAVCAFSLNAINQIFDTTGVFLEQSVGTSTSSIASVWLPTPSDRIPSTYRPGTCVSDSRTLSDEELHFAKSHLLMADSVSGDSDGGPVFYRRDVLLTKLIADQRDDQRVVLFILSPHRQQLLKVLHQRERGIIGRGRLLAVYQLGGSNMGTNPIHSIAILPNEYLFLGREHHVGQYRLGQCQLHSTCHLCAADPYCSWHIARAECFAQETVHSTAVGWITLDRLPADIDNMAKEKCRSYVKTISRTIYPGDSVHLECSSEGVVFGSSNGESHEWRVERMPISHTDETNLVHTKNGGIILLNVTSAQSGTYQCVIGTNPVIEYVVRVDDGDCARPRTMEQFRSVQREWCKKMGDYKSNLSKWQNFYDSNQSHCSRTDATFAMHHSGSQYASYWPEMHRSDAQSSIVKCRYGTTFRKWKLRHDSDMTLFGLKTKVQYLFNIHYLGAITLRYRDSDGDWINLTDDDDLFVAVSTESSLLVEVTVDEDYASQPRSPVAPRLQRSLEKLSTSSPQHQQLGYGSSDLQQQNHGFAPPSQNQQQQFALQLPPPQNQGIPPPPSVAPPSVAQHNQSGGVVPPPPVYHQQQYDNPSGFGQIQSRAQSQLPLNPSANTSVAGNASRANPFKRNENQAFLRQHNQYY</sequence>
<dbReference type="AlphaFoldDB" id="A0AAD4N186"/>
<dbReference type="PROSITE" id="PS50835">
    <property type="entry name" value="IG_LIKE"/>
    <property type="match status" value="1"/>
</dbReference>
<dbReference type="GO" id="GO:0007411">
    <property type="term" value="P:axon guidance"/>
    <property type="evidence" value="ECO:0007669"/>
    <property type="project" value="TreeGrafter"/>
</dbReference>
<dbReference type="PANTHER" id="PTHR11036">
    <property type="entry name" value="SEMAPHORIN"/>
    <property type="match status" value="1"/>
</dbReference>
<protein>
    <submittedName>
        <fullName evidence="8">Sema domain-containing protein</fullName>
    </submittedName>
</protein>
<proteinExistence type="inferred from homology"/>
<feature type="domain" description="PB1" evidence="7">
    <location>
        <begin position="741"/>
        <end position="819"/>
    </location>
</feature>
<dbReference type="GO" id="GO:0030215">
    <property type="term" value="F:semaphorin receptor binding"/>
    <property type="evidence" value="ECO:0007669"/>
    <property type="project" value="InterPro"/>
</dbReference>
<feature type="compositionally biased region" description="Polar residues" evidence="3">
    <location>
        <begin position="842"/>
        <end position="865"/>
    </location>
</feature>
<dbReference type="EMBL" id="JAKKPZ010000023">
    <property type="protein sequence ID" value="KAI1711125.1"/>
    <property type="molecule type" value="Genomic_DNA"/>
</dbReference>
<feature type="domain" description="Sema" evidence="6">
    <location>
        <begin position="22"/>
        <end position="517"/>
    </location>
</feature>
<feature type="compositionally biased region" description="Polar residues" evidence="3">
    <location>
        <begin position="964"/>
        <end position="975"/>
    </location>
</feature>
<comment type="caution">
    <text evidence="2">Lacks conserved residue(s) required for the propagation of feature annotation.</text>
</comment>
<dbReference type="SUPFAM" id="SSF101912">
    <property type="entry name" value="Sema domain"/>
    <property type="match status" value="1"/>
</dbReference>
<dbReference type="Gene3D" id="3.10.20.90">
    <property type="entry name" value="Phosphatidylinositol 3-kinase Catalytic Subunit, Chain A, domain 1"/>
    <property type="match status" value="1"/>
</dbReference>
<evidence type="ECO:0000259" key="7">
    <source>
        <dbReference type="PROSITE" id="PS51745"/>
    </source>
</evidence>
<dbReference type="SUPFAM" id="SSF103575">
    <property type="entry name" value="Plexin repeat"/>
    <property type="match status" value="1"/>
</dbReference>
<feature type="compositionally biased region" description="Polar residues" evidence="3">
    <location>
        <begin position="918"/>
        <end position="955"/>
    </location>
</feature>
<dbReference type="GO" id="GO:0005886">
    <property type="term" value="C:plasma membrane"/>
    <property type="evidence" value="ECO:0007669"/>
    <property type="project" value="TreeGrafter"/>
</dbReference>
<feature type="chain" id="PRO_5042224089" evidence="4">
    <location>
        <begin position="33"/>
        <end position="975"/>
    </location>
</feature>
<dbReference type="SMART" id="SM00666">
    <property type="entry name" value="PB1"/>
    <property type="match status" value="1"/>
</dbReference>
<dbReference type="Gene3D" id="2.130.10.10">
    <property type="entry name" value="YVTN repeat-like/Quinoprotein amine dehydrogenase"/>
    <property type="match status" value="1"/>
</dbReference>
<dbReference type="InterPro" id="IPR007110">
    <property type="entry name" value="Ig-like_dom"/>
</dbReference>
<dbReference type="PANTHER" id="PTHR11036:SF139">
    <property type="entry name" value="SEMAPHORIN-2A"/>
    <property type="match status" value="1"/>
</dbReference>
<dbReference type="InterPro" id="IPR013783">
    <property type="entry name" value="Ig-like_fold"/>
</dbReference>
<feature type="region of interest" description="Disordered" evidence="3">
    <location>
        <begin position="842"/>
        <end position="975"/>
    </location>
</feature>
<dbReference type="Pfam" id="PF00564">
    <property type="entry name" value="PB1"/>
    <property type="match status" value="1"/>
</dbReference>
<evidence type="ECO:0000256" key="1">
    <source>
        <dbReference type="ARBA" id="ARBA00009492"/>
    </source>
</evidence>
<keyword evidence="4" id="KW-0732">Signal</keyword>
<evidence type="ECO:0000256" key="4">
    <source>
        <dbReference type="SAM" id="SignalP"/>
    </source>
</evidence>
<dbReference type="Gene3D" id="2.60.40.10">
    <property type="entry name" value="Immunoglobulins"/>
    <property type="match status" value="1"/>
</dbReference>
<dbReference type="InterPro" id="IPR015943">
    <property type="entry name" value="WD40/YVTN_repeat-like_dom_sf"/>
</dbReference>
<keyword evidence="9" id="KW-1185">Reference proteome</keyword>
<dbReference type="SUPFAM" id="SSF54277">
    <property type="entry name" value="CAD &amp; PB1 domains"/>
    <property type="match status" value="1"/>
</dbReference>
<feature type="domain" description="Ig-like" evidence="5">
    <location>
        <begin position="564"/>
        <end position="653"/>
    </location>
</feature>
<dbReference type="GO" id="GO:0030335">
    <property type="term" value="P:positive regulation of cell migration"/>
    <property type="evidence" value="ECO:0007669"/>
    <property type="project" value="TreeGrafter"/>
</dbReference>
<dbReference type="SMART" id="SM00630">
    <property type="entry name" value="Sema"/>
    <property type="match status" value="1"/>
</dbReference>
<dbReference type="InterPro" id="IPR001627">
    <property type="entry name" value="Semap_dom"/>
</dbReference>
<dbReference type="Proteomes" id="UP001201812">
    <property type="component" value="Unassembled WGS sequence"/>
</dbReference>
<dbReference type="SUPFAM" id="SSF48726">
    <property type="entry name" value="Immunoglobulin"/>
    <property type="match status" value="1"/>
</dbReference>
<dbReference type="PROSITE" id="PS51745">
    <property type="entry name" value="PB1"/>
    <property type="match status" value="1"/>
</dbReference>
<name>A0AAD4N186_9BILA</name>
<dbReference type="GO" id="GO:0045499">
    <property type="term" value="F:chemorepellent activity"/>
    <property type="evidence" value="ECO:0007669"/>
    <property type="project" value="TreeGrafter"/>
</dbReference>
<evidence type="ECO:0000259" key="6">
    <source>
        <dbReference type="PROSITE" id="PS51004"/>
    </source>
</evidence>
<evidence type="ECO:0000259" key="5">
    <source>
        <dbReference type="PROSITE" id="PS50835"/>
    </source>
</evidence>
<evidence type="ECO:0000256" key="2">
    <source>
        <dbReference type="PROSITE-ProRule" id="PRU00352"/>
    </source>
</evidence>
<dbReference type="InterPro" id="IPR053793">
    <property type="entry name" value="PB1-like"/>
</dbReference>
<evidence type="ECO:0000313" key="9">
    <source>
        <dbReference type="Proteomes" id="UP001201812"/>
    </source>
</evidence>
<feature type="compositionally biased region" description="Low complexity" evidence="3">
    <location>
        <begin position="867"/>
        <end position="881"/>
    </location>
</feature>
<evidence type="ECO:0000313" key="8">
    <source>
        <dbReference type="EMBL" id="KAI1711125.1"/>
    </source>
</evidence>
<feature type="signal peptide" evidence="4">
    <location>
        <begin position="1"/>
        <end position="32"/>
    </location>
</feature>
<dbReference type="Pfam" id="PF01403">
    <property type="entry name" value="Sema"/>
    <property type="match status" value="1"/>
</dbReference>
<evidence type="ECO:0000256" key="3">
    <source>
        <dbReference type="SAM" id="MobiDB-lite"/>
    </source>
</evidence>
<reference evidence="8" key="1">
    <citation type="submission" date="2022-01" db="EMBL/GenBank/DDBJ databases">
        <title>Genome Sequence Resource for Two Populations of Ditylenchus destructor, the Migratory Endoparasitic Phytonematode.</title>
        <authorList>
            <person name="Zhang H."/>
            <person name="Lin R."/>
            <person name="Xie B."/>
        </authorList>
    </citation>
    <scope>NUCLEOTIDE SEQUENCE</scope>
    <source>
        <strain evidence="8">BazhouSP</strain>
    </source>
</reference>
<dbReference type="InterPro" id="IPR036352">
    <property type="entry name" value="Semap_dom_sf"/>
</dbReference>
<accession>A0AAD4N186</accession>
<dbReference type="InterPro" id="IPR036179">
    <property type="entry name" value="Ig-like_dom_sf"/>
</dbReference>
<gene>
    <name evidence="8" type="ORF">DdX_10375</name>
</gene>
<dbReference type="PROSITE" id="PS51004">
    <property type="entry name" value="SEMA"/>
    <property type="match status" value="1"/>
</dbReference>
<dbReference type="InterPro" id="IPR000270">
    <property type="entry name" value="PB1_dom"/>
</dbReference>
<comment type="caution">
    <text evidence="8">The sequence shown here is derived from an EMBL/GenBank/DDBJ whole genome shotgun (WGS) entry which is preliminary data.</text>
</comment>
<feature type="compositionally biased region" description="Pro residues" evidence="3">
    <location>
        <begin position="882"/>
        <end position="897"/>
    </location>
</feature>
<dbReference type="GO" id="GO:0071526">
    <property type="term" value="P:semaphorin-plexin signaling pathway"/>
    <property type="evidence" value="ECO:0007669"/>
    <property type="project" value="TreeGrafter"/>
</dbReference>
<dbReference type="InterPro" id="IPR027231">
    <property type="entry name" value="Semaphorin"/>
</dbReference>